<proteinExistence type="predicted"/>
<gene>
    <name evidence="1" type="ORF">PS941_05400</name>
</gene>
<accession>A0A5E7VJ16</accession>
<reference evidence="1 2" key="1">
    <citation type="submission" date="2019-09" db="EMBL/GenBank/DDBJ databases">
        <authorList>
            <person name="Chandra G."/>
            <person name="Truman W A."/>
        </authorList>
    </citation>
    <scope>NUCLEOTIDE SEQUENCE [LARGE SCALE GENOMIC DNA]</scope>
    <source>
        <strain evidence="1">PS941</strain>
    </source>
</reference>
<dbReference type="EMBL" id="CABVJC010000011">
    <property type="protein sequence ID" value="VVQ22718.1"/>
    <property type="molecule type" value="Genomic_DNA"/>
</dbReference>
<name>A0A5E7VJ16_PSEFL</name>
<organism evidence="1 2">
    <name type="scientific">Pseudomonas fluorescens</name>
    <dbReference type="NCBI Taxonomy" id="294"/>
    <lineage>
        <taxon>Bacteria</taxon>
        <taxon>Pseudomonadati</taxon>
        <taxon>Pseudomonadota</taxon>
        <taxon>Gammaproteobacteria</taxon>
        <taxon>Pseudomonadales</taxon>
        <taxon>Pseudomonadaceae</taxon>
        <taxon>Pseudomonas</taxon>
    </lineage>
</organism>
<sequence>MISQRYETGRTRICQPYLGIEFLKIGYPRVAQSLLQTFLIKHHWPAIKIKMCRECLVVCFC</sequence>
<evidence type="ECO:0000313" key="2">
    <source>
        <dbReference type="Proteomes" id="UP000326452"/>
    </source>
</evidence>
<evidence type="ECO:0000313" key="1">
    <source>
        <dbReference type="EMBL" id="VVQ22718.1"/>
    </source>
</evidence>
<protein>
    <submittedName>
        <fullName evidence="1">Uncharacterized protein</fullName>
    </submittedName>
</protein>
<dbReference type="Proteomes" id="UP000326452">
    <property type="component" value="Unassembled WGS sequence"/>
</dbReference>
<dbReference type="AlphaFoldDB" id="A0A5E7VJ16"/>